<dbReference type="FunFam" id="3.90.226.10:FF:000029">
    <property type="entry name" value="Peptidase, S41 family"/>
    <property type="match status" value="1"/>
</dbReference>
<protein>
    <submittedName>
        <fullName evidence="7">S41 family peptidase</fullName>
    </submittedName>
</protein>
<dbReference type="Gene3D" id="3.30.750.44">
    <property type="match status" value="1"/>
</dbReference>
<dbReference type="Gene3D" id="3.90.226.10">
    <property type="entry name" value="2-enoyl-CoA Hydratase, Chain A, domain 1"/>
    <property type="match status" value="1"/>
</dbReference>
<dbReference type="PANTHER" id="PTHR32060">
    <property type="entry name" value="TAIL-SPECIFIC PROTEASE"/>
    <property type="match status" value="1"/>
</dbReference>
<dbReference type="InterPro" id="IPR004447">
    <property type="entry name" value="Peptidase_S41A"/>
</dbReference>
<dbReference type="GO" id="GO:0008236">
    <property type="term" value="F:serine-type peptidase activity"/>
    <property type="evidence" value="ECO:0007669"/>
    <property type="project" value="UniProtKB-KW"/>
</dbReference>
<keyword evidence="4 5" id="KW-0720">Serine protease</keyword>
<dbReference type="InterPro" id="IPR001478">
    <property type="entry name" value="PDZ"/>
</dbReference>
<accession>A0A351U3S0</accession>
<evidence type="ECO:0000256" key="3">
    <source>
        <dbReference type="ARBA" id="ARBA00022801"/>
    </source>
</evidence>
<evidence type="ECO:0000313" key="8">
    <source>
        <dbReference type="Proteomes" id="UP000777265"/>
    </source>
</evidence>
<dbReference type="SUPFAM" id="SSF50156">
    <property type="entry name" value="PDZ domain-like"/>
    <property type="match status" value="1"/>
</dbReference>
<feature type="compositionally biased region" description="Basic and acidic residues" evidence="6">
    <location>
        <begin position="378"/>
        <end position="412"/>
    </location>
</feature>
<dbReference type="CDD" id="cd07560">
    <property type="entry name" value="Peptidase_S41_CPP"/>
    <property type="match status" value="1"/>
</dbReference>
<organism evidence="7 8">
    <name type="scientific">Syntrophorhabdus aromaticivorans</name>
    <dbReference type="NCBI Taxonomy" id="328301"/>
    <lineage>
        <taxon>Bacteria</taxon>
        <taxon>Pseudomonadati</taxon>
        <taxon>Thermodesulfobacteriota</taxon>
        <taxon>Syntrophorhabdia</taxon>
        <taxon>Syntrophorhabdales</taxon>
        <taxon>Syntrophorhabdaceae</taxon>
        <taxon>Syntrophorhabdus</taxon>
    </lineage>
</organism>
<reference evidence="7" key="2">
    <citation type="submission" date="2020-01" db="EMBL/GenBank/DDBJ databases">
        <authorList>
            <person name="Campanaro S."/>
        </authorList>
    </citation>
    <scope>NUCLEOTIDE SEQUENCE</scope>
    <source>
        <strain evidence="7">AS06rmzACSIP_7</strain>
    </source>
</reference>
<sequence>MTKRIKVSLSVALVAIFILGFLIGAQGKKTGSAGDDKEIYQYLKTFSDVIDIVKKNYVENVKDREIVYAAIKGILESLDAHSSFLPPDMYKDMQSETKGEFGGIGIEITIKDGFPTVITPIEDTPAYKAGVKAGDHIIKIDGKPTKNMSLMDVVKMIRGAKGKPVILTIAREGLAAPKDFRVIRDVIVVKSVKYKMLEDDYGYIRIVQFQEKTSRDLDNALKELVRMNKNKAVKGVLLDLRNDPGGLLEQAVEVSDKFLTDGLIVYMEGRKKEDRGMKFYARRDNSDYLGPLVVLVNEGSASASEIVAGALQDYKRAVVVGSKTFGKGSVQTVFPLGDGSAVRLTTAKYYTPKGRSIQAQGITPDILVDSNVERGKNKITPIKEKDLSKHIEPEKTRKDEGAEGKNQEKNGESDDFQLYMGLQILKGWEALRGK</sequence>
<comment type="caution">
    <text evidence="7">The sequence shown here is derived from an EMBL/GenBank/DDBJ whole genome shotgun (WGS) entry which is preliminary data.</text>
</comment>
<dbReference type="EMBL" id="JAAYEE010000073">
    <property type="protein sequence ID" value="NLW34686.1"/>
    <property type="molecule type" value="Genomic_DNA"/>
</dbReference>
<dbReference type="Gene3D" id="2.30.42.10">
    <property type="match status" value="1"/>
</dbReference>
<evidence type="ECO:0000256" key="5">
    <source>
        <dbReference type="RuleBase" id="RU004404"/>
    </source>
</evidence>
<dbReference type="PANTHER" id="PTHR32060:SF30">
    <property type="entry name" value="CARBOXY-TERMINAL PROCESSING PROTEASE CTPA"/>
    <property type="match status" value="1"/>
</dbReference>
<dbReference type="GO" id="GO:0004175">
    <property type="term" value="F:endopeptidase activity"/>
    <property type="evidence" value="ECO:0007669"/>
    <property type="project" value="TreeGrafter"/>
</dbReference>
<dbReference type="GO" id="GO:0007165">
    <property type="term" value="P:signal transduction"/>
    <property type="evidence" value="ECO:0007669"/>
    <property type="project" value="TreeGrafter"/>
</dbReference>
<evidence type="ECO:0000256" key="6">
    <source>
        <dbReference type="SAM" id="MobiDB-lite"/>
    </source>
</evidence>
<dbReference type="InterPro" id="IPR005151">
    <property type="entry name" value="Tail-specific_protease"/>
</dbReference>
<gene>
    <name evidence="7" type="ORF">GXY80_04270</name>
</gene>
<dbReference type="SMART" id="SM00245">
    <property type="entry name" value="TSPc"/>
    <property type="match status" value="1"/>
</dbReference>
<evidence type="ECO:0000256" key="1">
    <source>
        <dbReference type="ARBA" id="ARBA00009179"/>
    </source>
</evidence>
<proteinExistence type="inferred from homology"/>
<evidence type="ECO:0000256" key="4">
    <source>
        <dbReference type="ARBA" id="ARBA00022825"/>
    </source>
</evidence>
<dbReference type="Pfam" id="PF17820">
    <property type="entry name" value="PDZ_6"/>
    <property type="match status" value="1"/>
</dbReference>
<dbReference type="PROSITE" id="PS50106">
    <property type="entry name" value="PDZ"/>
    <property type="match status" value="1"/>
</dbReference>
<dbReference type="CDD" id="cd06782">
    <property type="entry name" value="cpPDZ_CPP-like"/>
    <property type="match status" value="1"/>
</dbReference>
<dbReference type="SMART" id="SM00228">
    <property type="entry name" value="PDZ"/>
    <property type="match status" value="1"/>
</dbReference>
<evidence type="ECO:0000256" key="2">
    <source>
        <dbReference type="ARBA" id="ARBA00022670"/>
    </source>
</evidence>
<dbReference type="NCBIfam" id="TIGR00225">
    <property type="entry name" value="prc"/>
    <property type="match status" value="1"/>
</dbReference>
<evidence type="ECO:0000313" key="7">
    <source>
        <dbReference type="EMBL" id="NLW34686.1"/>
    </source>
</evidence>
<dbReference type="AlphaFoldDB" id="A0A351U3S0"/>
<keyword evidence="3 5" id="KW-0378">Hydrolase</keyword>
<dbReference type="InterPro" id="IPR041489">
    <property type="entry name" value="PDZ_6"/>
</dbReference>
<comment type="similarity">
    <text evidence="1 5">Belongs to the peptidase S41A family.</text>
</comment>
<dbReference type="Proteomes" id="UP000777265">
    <property type="component" value="Unassembled WGS sequence"/>
</dbReference>
<keyword evidence="2 5" id="KW-0645">Protease</keyword>
<dbReference type="InterPro" id="IPR029045">
    <property type="entry name" value="ClpP/crotonase-like_dom_sf"/>
</dbReference>
<dbReference type="GO" id="GO:0006508">
    <property type="term" value="P:proteolysis"/>
    <property type="evidence" value="ECO:0007669"/>
    <property type="project" value="UniProtKB-KW"/>
</dbReference>
<feature type="region of interest" description="Disordered" evidence="6">
    <location>
        <begin position="378"/>
        <end position="414"/>
    </location>
</feature>
<dbReference type="GO" id="GO:0030288">
    <property type="term" value="C:outer membrane-bounded periplasmic space"/>
    <property type="evidence" value="ECO:0007669"/>
    <property type="project" value="TreeGrafter"/>
</dbReference>
<name>A0A351U3S0_9BACT</name>
<dbReference type="Pfam" id="PF03572">
    <property type="entry name" value="Peptidase_S41"/>
    <property type="match status" value="1"/>
</dbReference>
<dbReference type="SUPFAM" id="SSF52096">
    <property type="entry name" value="ClpP/crotonase"/>
    <property type="match status" value="1"/>
</dbReference>
<reference evidence="7" key="1">
    <citation type="journal article" date="2020" name="Biotechnol. Biofuels">
        <title>New insights from the biogas microbiome by comprehensive genome-resolved metagenomics of nearly 1600 species originating from multiple anaerobic digesters.</title>
        <authorList>
            <person name="Campanaro S."/>
            <person name="Treu L."/>
            <person name="Rodriguez-R L.M."/>
            <person name="Kovalovszki A."/>
            <person name="Ziels R.M."/>
            <person name="Maus I."/>
            <person name="Zhu X."/>
            <person name="Kougias P.G."/>
            <person name="Basile A."/>
            <person name="Luo G."/>
            <person name="Schluter A."/>
            <person name="Konstantinidis K.T."/>
            <person name="Angelidaki I."/>
        </authorList>
    </citation>
    <scope>NUCLEOTIDE SEQUENCE</scope>
    <source>
        <strain evidence="7">AS06rmzACSIP_7</strain>
    </source>
</reference>
<dbReference type="FunFam" id="2.30.42.10:FF:000063">
    <property type="entry name" value="Peptidase, S41 family"/>
    <property type="match status" value="1"/>
</dbReference>
<dbReference type="InterPro" id="IPR036034">
    <property type="entry name" value="PDZ_sf"/>
</dbReference>
<dbReference type="STRING" id="909663.GCA_000512235_02301"/>